<dbReference type="AlphaFoldDB" id="A0A9P6GV59"/>
<dbReference type="EMBL" id="SBJO01001670">
    <property type="protein sequence ID" value="KAF9742713.1"/>
    <property type="molecule type" value="Genomic_DNA"/>
</dbReference>
<evidence type="ECO:0000313" key="2">
    <source>
        <dbReference type="Proteomes" id="UP000740883"/>
    </source>
</evidence>
<feature type="non-terminal residue" evidence="1">
    <location>
        <position position="1"/>
    </location>
</feature>
<evidence type="ECO:0000313" key="1">
    <source>
        <dbReference type="EMBL" id="KAF9742713.1"/>
    </source>
</evidence>
<sequence>NYITKKLISKINCKINRLHKPLERFTCLNEKFWIEEKATVDFKYKNINYREDFCVLPRRTDEFIILGKNWLKGLDNKYEDVECIEDIQILIEKLCEKNQPEKLKIMYAE</sequence>
<protein>
    <submittedName>
        <fullName evidence="1">Uncharacterized protein</fullName>
    </submittedName>
</protein>
<gene>
    <name evidence="1" type="ORF">NGRA_3619</name>
</gene>
<proteinExistence type="predicted"/>
<accession>A0A9P6GV59</accession>
<dbReference type="Proteomes" id="UP000740883">
    <property type="component" value="Unassembled WGS sequence"/>
</dbReference>
<keyword evidence="2" id="KW-1185">Reference proteome</keyword>
<organism evidence="1 2">
    <name type="scientific">Nosema granulosis</name>
    <dbReference type="NCBI Taxonomy" id="83296"/>
    <lineage>
        <taxon>Eukaryota</taxon>
        <taxon>Fungi</taxon>
        <taxon>Fungi incertae sedis</taxon>
        <taxon>Microsporidia</taxon>
        <taxon>Nosematidae</taxon>
        <taxon>Nosema</taxon>
    </lineage>
</organism>
<comment type="caution">
    <text evidence="1">The sequence shown here is derived from an EMBL/GenBank/DDBJ whole genome shotgun (WGS) entry which is preliminary data.</text>
</comment>
<name>A0A9P6GV59_9MICR</name>
<reference evidence="1 2" key="1">
    <citation type="journal article" date="2020" name="Genome Biol. Evol.">
        <title>Comparative genomics of strictly vertically transmitted, feminizing microsporidia endosymbionts of amphipod crustaceans.</title>
        <authorList>
            <person name="Cormier A."/>
            <person name="Chebbi M.A."/>
            <person name="Giraud I."/>
            <person name="Wattier R."/>
            <person name="Teixeira M."/>
            <person name="Gilbert C."/>
            <person name="Rigaud T."/>
            <person name="Cordaux R."/>
        </authorList>
    </citation>
    <scope>NUCLEOTIDE SEQUENCE [LARGE SCALE GENOMIC DNA]</scope>
    <source>
        <strain evidence="1 2">Ou3-Ou53</strain>
    </source>
</reference>